<evidence type="ECO:0000259" key="8">
    <source>
        <dbReference type="PROSITE" id="PS50181"/>
    </source>
</evidence>
<dbReference type="PROSITE" id="PS50181">
    <property type="entry name" value="FBOX"/>
    <property type="match status" value="1"/>
</dbReference>
<evidence type="ECO:0000256" key="5">
    <source>
        <dbReference type="PROSITE-ProRule" id="PRU00207"/>
    </source>
</evidence>
<keyword evidence="2 5" id="KW-0863">Zinc-finger</keyword>
<evidence type="ECO:0000313" key="9">
    <source>
        <dbReference type="EMBL" id="CAF1166996.1"/>
    </source>
</evidence>
<evidence type="ECO:0000256" key="4">
    <source>
        <dbReference type="ARBA" id="ARBA00022833"/>
    </source>
</evidence>
<dbReference type="InterPro" id="IPR031890">
    <property type="entry name" value="Fbxo30/Fbxo40"/>
</dbReference>
<gene>
    <name evidence="9" type="ORF">BJG266_LOCUS24975</name>
    <name evidence="10" type="ORF">QVE165_LOCUS48897</name>
</gene>
<dbReference type="InterPro" id="IPR036047">
    <property type="entry name" value="F-box-like_dom_sf"/>
</dbReference>
<dbReference type="PANTHER" id="PTHR15933:SF20">
    <property type="entry name" value="F-BOX DOMAIN-CONTAINING PROTEIN"/>
    <property type="match status" value="1"/>
</dbReference>
<dbReference type="Gene3D" id="1.20.1280.50">
    <property type="match status" value="1"/>
</dbReference>
<dbReference type="GO" id="GO:0061630">
    <property type="term" value="F:ubiquitin protein ligase activity"/>
    <property type="evidence" value="ECO:0007669"/>
    <property type="project" value="InterPro"/>
</dbReference>
<dbReference type="EMBL" id="CAJNOI010000185">
    <property type="protein sequence ID" value="CAF1166996.1"/>
    <property type="molecule type" value="Genomic_DNA"/>
</dbReference>
<evidence type="ECO:0000313" key="12">
    <source>
        <dbReference type="Proteomes" id="UP000663877"/>
    </source>
</evidence>
<dbReference type="Gene3D" id="3.30.40.150">
    <property type="entry name" value="TRAF-like zinc-finger, N-terminal subdomain"/>
    <property type="match status" value="1"/>
</dbReference>
<dbReference type="Proteomes" id="UP000663877">
    <property type="component" value="Unassembled WGS sequence"/>
</dbReference>
<evidence type="ECO:0008006" key="13">
    <source>
        <dbReference type="Google" id="ProtNLM"/>
    </source>
</evidence>
<dbReference type="InterPro" id="IPR043013">
    <property type="entry name" value="Znf_TRAF_N"/>
</dbReference>
<evidence type="ECO:0000256" key="2">
    <source>
        <dbReference type="ARBA" id="ARBA00022771"/>
    </source>
</evidence>
<feature type="region of interest" description="Disordered" evidence="6">
    <location>
        <begin position="226"/>
        <end position="252"/>
    </location>
</feature>
<dbReference type="InterPro" id="IPR001810">
    <property type="entry name" value="F-box_dom"/>
</dbReference>
<evidence type="ECO:0000256" key="1">
    <source>
        <dbReference type="ARBA" id="ARBA00022723"/>
    </source>
</evidence>
<dbReference type="PANTHER" id="PTHR15933">
    <property type="entry name" value="PROTEIN CBG16327"/>
    <property type="match status" value="1"/>
</dbReference>
<feature type="zinc finger region" description="TRAF-type" evidence="5">
    <location>
        <begin position="41"/>
        <end position="84"/>
    </location>
</feature>
<reference evidence="9" key="1">
    <citation type="submission" date="2021-02" db="EMBL/GenBank/DDBJ databases">
        <authorList>
            <person name="Nowell W R."/>
        </authorList>
    </citation>
    <scope>NUCLEOTIDE SEQUENCE</scope>
</reference>
<dbReference type="SUPFAM" id="SSF81383">
    <property type="entry name" value="F-box domain"/>
    <property type="match status" value="1"/>
</dbReference>
<evidence type="ECO:0000259" key="7">
    <source>
        <dbReference type="PROSITE" id="PS50145"/>
    </source>
</evidence>
<dbReference type="Pfam" id="PF15966">
    <property type="entry name" value="F-box_4"/>
    <property type="match status" value="1"/>
</dbReference>
<dbReference type="OrthoDB" id="5918172at2759"/>
<proteinExistence type="predicted"/>
<dbReference type="EMBL" id="CAJNOM010000851">
    <property type="protein sequence ID" value="CAF1571588.1"/>
    <property type="molecule type" value="Genomic_DNA"/>
</dbReference>
<name>A0A814TVX8_9BILA</name>
<keyword evidence="11" id="KW-1185">Reference proteome</keyword>
<evidence type="ECO:0000256" key="3">
    <source>
        <dbReference type="ARBA" id="ARBA00022786"/>
    </source>
</evidence>
<dbReference type="Pfam" id="PF15965">
    <property type="entry name" value="zf-TRAF_2"/>
    <property type="match status" value="1"/>
</dbReference>
<feature type="compositionally biased region" description="Low complexity" evidence="6">
    <location>
        <begin position="239"/>
        <end position="252"/>
    </location>
</feature>
<dbReference type="GO" id="GO:0008270">
    <property type="term" value="F:zinc ion binding"/>
    <property type="evidence" value="ECO:0007669"/>
    <property type="project" value="UniProtKB-KW"/>
</dbReference>
<sequence>MTHEHCDKCFLINCLHSSSCPVISCPHGCFARMHECKRNDHEYICPNIFTSCLNANYGCPMTIRRCNLTKHLRVCPASITVCTFIYNHDYHFDKLDNTINDNLIQTIALRDNIWYEHITEFEKKQKELYPEIYKTTKNNKQGENLIRSEIYRYITMPECMLNRGDGAICSTCRNHLRHLEDEEEERLSGLTPEEQEQMAEFNLNYNTSSEQRTTPSLVKMSSTLINSSDISQPPPASPPVHSTSESSSDYYSPMPLISDTELPTSHIYRLNYFSSNQYPKTILTFNKSPRFYCHALCRRDEMEQHWLTHFRFDCILNTSLIQQCPKSQYGCTFQYERLEPCRIDGESIRMRFDQTNDAVAFEWHPTITIDPNKIFSLLDLPSEILEKILLELDSLSLRNISLVSRRLRALCEDLLPSRGIVITEYERHPLIHGDITWIERKKHWLFTNTSSAVPKWQLKIPNKLTSMNQHMITCPYGEKKDLENEPRFELIGWANRNVTDNSTE</sequence>
<dbReference type="SUPFAM" id="SSF49599">
    <property type="entry name" value="TRAF domain-like"/>
    <property type="match status" value="1"/>
</dbReference>
<keyword evidence="4 5" id="KW-0862">Zinc</keyword>
<comment type="caution">
    <text evidence="9">The sequence shown here is derived from an EMBL/GenBank/DDBJ whole genome shotgun (WGS) entry which is preliminary data.</text>
</comment>
<evidence type="ECO:0000313" key="10">
    <source>
        <dbReference type="EMBL" id="CAF1571588.1"/>
    </source>
</evidence>
<keyword evidence="3" id="KW-0833">Ubl conjugation pathway</keyword>
<protein>
    <recommendedName>
        <fullName evidence="13">F-box domain-containing protein</fullName>
    </recommendedName>
</protein>
<dbReference type="Proteomes" id="UP000663832">
    <property type="component" value="Unassembled WGS sequence"/>
</dbReference>
<dbReference type="SMART" id="SM00256">
    <property type="entry name" value="FBOX"/>
    <property type="match status" value="1"/>
</dbReference>
<keyword evidence="1 5" id="KW-0479">Metal-binding</keyword>
<organism evidence="9 12">
    <name type="scientific">Adineta steineri</name>
    <dbReference type="NCBI Taxonomy" id="433720"/>
    <lineage>
        <taxon>Eukaryota</taxon>
        <taxon>Metazoa</taxon>
        <taxon>Spiralia</taxon>
        <taxon>Gnathifera</taxon>
        <taxon>Rotifera</taxon>
        <taxon>Eurotatoria</taxon>
        <taxon>Bdelloidea</taxon>
        <taxon>Adinetida</taxon>
        <taxon>Adinetidae</taxon>
        <taxon>Adineta</taxon>
    </lineage>
</organism>
<dbReference type="PROSITE" id="PS50145">
    <property type="entry name" value="ZF_TRAF"/>
    <property type="match status" value="1"/>
</dbReference>
<evidence type="ECO:0000313" key="11">
    <source>
        <dbReference type="Proteomes" id="UP000663832"/>
    </source>
</evidence>
<dbReference type="InterPro" id="IPR001293">
    <property type="entry name" value="Znf_TRAF"/>
</dbReference>
<evidence type="ECO:0000256" key="6">
    <source>
        <dbReference type="SAM" id="MobiDB-lite"/>
    </source>
</evidence>
<feature type="domain" description="F-box" evidence="8">
    <location>
        <begin position="374"/>
        <end position="428"/>
    </location>
</feature>
<accession>A0A814TVX8</accession>
<feature type="domain" description="TRAF-type" evidence="7">
    <location>
        <begin position="41"/>
        <end position="84"/>
    </location>
</feature>
<dbReference type="AlphaFoldDB" id="A0A814TVX8"/>